<keyword evidence="2" id="KW-1185">Reference proteome</keyword>
<sequence length="197" mass="21432">MDATDQDIYAELDYAVFMETTLSGGSFATESQHHCAVSCGHESSHCAYVWVQQSSTALLLYLDVLLRAAKEEAQPTWEHPLRVKFQDNGGDGERLKVAPFAGPQSGGNLFRSKVRSKDAEFSMSFELAQVALTASAFALVPGLPAKPMSSLFPNARDRGLYALACLYLHCGTGDPDRYFSGTDLRASSSARGRALER</sequence>
<dbReference type="EMBL" id="ML992697">
    <property type="protein sequence ID" value="KAF2208121.1"/>
    <property type="molecule type" value="Genomic_DNA"/>
</dbReference>
<evidence type="ECO:0000313" key="1">
    <source>
        <dbReference type="EMBL" id="KAF2208121.1"/>
    </source>
</evidence>
<accession>A0A6A6F6A5</accession>
<organism evidence="1 2">
    <name type="scientific">Cercospora zeae-maydis SCOH1-5</name>
    <dbReference type="NCBI Taxonomy" id="717836"/>
    <lineage>
        <taxon>Eukaryota</taxon>
        <taxon>Fungi</taxon>
        <taxon>Dikarya</taxon>
        <taxon>Ascomycota</taxon>
        <taxon>Pezizomycotina</taxon>
        <taxon>Dothideomycetes</taxon>
        <taxon>Dothideomycetidae</taxon>
        <taxon>Mycosphaerellales</taxon>
        <taxon>Mycosphaerellaceae</taxon>
        <taxon>Cercospora</taxon>
    </lineage>
</organism>
<reference evidence="1" key="1">
    <citation type="journal article" date="2020" name="Stud. Mycol.">
        <title>101 Dothideomycetes genomes: a test case for predicting lifestyles and emergence of pathogens.</title>
        <authorList>
            <person name="Haridas S."/>
            <person name="Albert R."/>
            <person name="Binder M."/>
            <person name="Bloem J."/>
            <person name="Labutti K."/>
            <person name="Salamov A."/>
            <person name="Andreopoulos B."/>
            <person name="Baker S."/>
            <person name="Barry K."/>
            <person name="Bills G."/>
            <person name="Bluhm B."/>
            <person name="Cannon C."/>
            <person name="Castanera R."/>
            <person name="Culley D."/>
            <person name="Daum C."/>
            <person name="Ezra D."/>
            <person name="Gonzalez J."/>
            <person name="Henrissat B."/>
            <person name="Kuo A."/>
            <person name="Liang C."/>
            <person name="Lipzen A."/>
            <person name="Lutzoni F."/>
            <person name="Magnuson J."/>
            <person name="Mondo S."/>
            <person name="Nolan M."/>
            <person name="Ohm R."/>
            <person name="Pangilinan J."/>
            <person name="Park H.-J."/>
            <person name="Ramirez L."/>
            <person name="Alfaro M."/>
            <person name="Sun H."/>
            <person name="Tritt A."/>
            <person name="Yoshinaga Y."/>
            <person name="Zwiers L.-H."/>
            <person name="Turgeon B."/>
            <person name="Goodwin S."/>
            <person name="Spatafora J."/>
            <person name="Crous P."/>
            <person name="Grigoriev I."/>
        </authorList>
    </citation>
    <scope>NUCLEOTIDE SEQUENCE</scope>
    <source>
        <strain evidence="1">SCOH1-5</strain>
    </source>
</reference>
<name>A0A6A6F6A5_9PEZI</name>
<dbReference type="OrthoDB" id="3565018at2759"/>
<dbReference type="AlphaFoldDB" id="A0A6A6F6A5"/>
<protein>
    <submittedName>
        <fullName evidence="1">Uncharacterized protein</fullName>
    </submittedName>
</protein>
<gene>
    <name evidence="1" type="ORF">CERZMDRAFT_101814</name>
</gene>
<dbReference type="Proteomes" id="UP000799539">
    <property type="component" value="Unassembled WGS sequence"/>
</dbReference>
<evidence type="ECO:0000313" key="2">
    <source>
        <dbReference type="Proteomes" id="UP000799539"/>
    </source>
</evidence>
<proteinExistence type="predicted"/>